<dbReference type="RefSeq" id="WP_023948941.1">
    <property type="nucleotide sequence ID" value="NZ_BASD01000025.1"/>
</dbReference>
<dbReference type="eggNOG" id="ENOG5030IG8">
    <property type="taxonomic scope" value="Bacteria"/>
</dbReference>
<organism evidence="2 3">
    <name type="scientific">Helicobacter fennelliae MRY12-0050</name>
    <dbReference type="NCBI Taxonomy" id="1325130"/>
    <lineage>
        <taxon>Bacteria</taxon>
        <taxon>Pseudomonadati</taxon>
        <taxon>Campylobacterota</taxon>
        <taxon>Epsilonproteobacteria</taxon>
        <taxon>Campylobacterales</taxon>
        <taxon>Helicobacteraceae</taxon>
        <taxon>Helicobacter</taxon>
    </lineage>
</organism>
<feature type="signal peptide" evidence="1">
    <location>
        <begin position="1"/>
        <end position="19"/>
    </location>
</feature>
<evidence type="ECO:0000256" key="1">
    <source>
        <dbReference type="SAM" id="SignalP"/>
    </source>
</evidence>
<evidence type="ECO:0000313" key="3">
    <source>
        <dbReference type="Proteomes" id="UP000018143"/>
    </source>
</evidence>
<keyword evidence="3" id="KW-1185">Reference proteome</keyword>
<gene>
    <name evidence="2" type="ORF">HFN_0793</name>
</gene>
<evidence type="ECO:0008006" key="4">
    <source>
        <dbReference type="Google" id="ProtNLM"/>
    </source>
</evidence>
<dbReference type="Proteomes" id="UP000018143">
    <property type="component" value="Unassembled WGS sequence"/>
</dbReference>
<proteinExistence type="predicted"/>
<feature type="chain" id="PRO_5004574686" description="Outer membrane protein" evidence="1">
    <location>
        <begin position="20"/>
        <end position="389"/>
    </location>
</feature>
<protein>
    <recommendedName>
        <fullName evidence="4">Outer membrane protein</fullName>
    </recommendedName>
</protein>
<accession>T1DWE6</accession>
<dbReference type="EMBL" id="BASD01000025">
    <property type="protein sequence ID" value="GAD19553.1"/>
    <property type="molecule type" value="Genomic_DNA"/>
</dbReference>
<dbReference type="InterPro" id="IPR003678">
    <property type="entry name" value="Put_OMP"/>
</dbReference>
<name>T1DWE6_9HELI</name>
<evidence type="ECO:0000313" key="2">
    <source>
        <dbReference type="EMBL" id="GAD19553.1"/>
    </source>
</evidence>
<dbReference type="Pfam" id="PF02521">
    <property type="entry name" value="HP_OMP_2"/>
    <property type="match status" value="1"/>
</dbReference>
<dbReference type="OrthoDB" id="5319022at2"/>
<reference evidence="2 3" key="1">
    <citation type="journal article" date="2013" name="Genome Announc.">
        <title>Draft Genome Sequence of Helicobacter fennelliae Strain MRY12-0050, Isolated from a Bacteremia Patient.</title>
        <authorList>
            <person name="Rimbara E."/>
            <person name="Matsui M."/>
            <person name="Mori S."/>
            <person name="Suzuki S."/>
            <person name="Suzuki M."/>
            <person name="Kim H."/>
            <person name="Sekizuka T."/>
            <person name="Kuroda M."/>
            <person name="Shibayama K."/>
        </authorList>
    </citation>
    <scope>NUCLEOTIDE SEQUENCE [LARGE SCALE GENOMIC DNA]</scope>
    <source>
        <strain evidence="2 3">MRY12-0050</strain>
    </source>
</reference>
<keyword evidence="1" id="KW-0732">Signal</keyword>
<dbReference type="AlphaFoldDB" id="T1DWE6"/>
<comment type="caution">
    <text evidence="2">The sequence shown here is derived from an EMBL/GenBank/DDBJ whole genome shotgun (WGS) entry which is preliminary data.</text>
</comment>
<sequence>MLRKLIFVFVSVALMLYGANQPTKLNDAPANSFADAFKRGLVYGHAGLLFQQSIKDSPTYGDINLSLGYESRRYMGYKFGAEAWLIPKLYEGNKGDFTRGQMYFDMPQLYADYYNQYEKFGGTVGRYRINEEWMTNYSEGLSANYDRFNNIRLSFAWALRNAYITNYFSRNFEVFGSYINAKWTGGAFNFKAEITIPQAPLVITPYVYLVPDFFIAPGLKGDLNIPINNKISLHALIHLMSYVELNEQRKALNNNGGGIIWLEGSADLAGFRFGGGIVNVPAGGATYIDAFGQHTPFERSDGIFYYNSTTPYAFVSANFWNYVTAYGAFRISFINGRNVLNWEGKVDIMPIPNIRMGLAAIGMDNKADAPSRFGGKDYMIFRGYVEYSF</sequence>